<dbReference type="PANTHER" id="PTHR33202:SF6">
    <property type="entry name" value="ZINC UPTAKE REGULATION PROTEIN"/>
    <property type="match status" value="1"/>
</dbReference>
<evidence type="ECO:0000313" key="10">
    <source>
        <dbReference type="Proteomes" id="UP000324536"/>
    </source>
</evidence>
<feature type="region of interest" description="Disordered" evidence="8">
    <location>
        <begin position="1"/>
        <end position="23"/>
    </location>
</feature>
<dbReference type="SUPFAM" id="SSF46785">
    <property type="entry name" value="Winged helix' DNA-binding domain"/>
    <property type="match status" value="1"/>
</dbReference>
<dbReference type="Gene3D" id="1.10.10.10">
    <property type="entry name" value="Winged helix-like DNA-binding domain superfamily/Winged helix DNA-binding domain"/>
    <property type="match status" value="1"/>
</dbReference>
<comment type="similarity">
    <text evidence="1">Belongs to the Fur family.</text>
</comment>
<dbReference type="Pfam" id="PF01475">
    <property type="entry name" value="FUR"/>
    <property type="match status" value="1"/>
</dbReference>
<evidence type="ECO:0000256" key="2">
    <source>
        <dbReference type="ARBA" id="ARBA00022491"/>
    </source>
</evidence>
<feature type="binding site" evidence="7">
    <location>
        <position position="144"/>
    </location>
    <ligand>
        <name>Zn(2+)</name>
        <dbReference type="ChEBI" id="CHEBI:29105"/>
    </ligand>
</feature>
<evidence type="ECO:0000256" key="6">
    <source>
        <dbReference type="ARBA" id="ARBA00023163"/>
    </source>
</evidence>
<dbReference type="Gene3D" id="3.30.1490.190">
    <property type="match status" value="1"/>
</dbReference>
<dbReference type="GO" id="GO:0045892">
    <property type="term" value="P:negative regulation of DNA-templated transcription"/>
    <property type="evidence" value="ECO:0007669"/>
    <property type="project" value="TreeGrafter"/>
</dbReference>
<dbReference type="GO" id="GO:1900376">
    <property type="term" value="P:regulation of secondary metabolite biosynthetic process"/>
    <property type="evidence" value="ECO:0007669"/>
    <property type="project" value="TreeGrafter"/>
</dbReference>
<dbReference type="InterPro" id="IPR002481">
    <property type="entry name" value="FUR"/>
</dbReference>
<dbReference type="RefSeq" id="WP_149279793.1">
    <property type="nucleotide sequence ID" value="NZ_CP043506.1"/>
</dbReference>
<keyword evidence="4" id="KW-0805">Transcription regulation</keyword>
<comment type="cofactor">
    <cofactor evidence="7">
        <name>Zn(2+)</name>
        <dbReference type="ChEBI" id="CHEBI:29105"/>
    </cofactor>
    <text evidence="7">Binds 1 zinc ion per subunit.</text>
</comment>
<keyword evidence="10" id="KW-1185">Reference proteome</keyword>
<dbReference type="GO" id="GO:0003700">
    <property type="term" value="F:DNA-binding transcription factor activity"/>
    <property type="evidence" value="ECO:0007669"/>
    <property type="project" value="InterPro"/>
</dbReference>
<dbReference type="GO" id="GO:0005829">
    <property type="term" value="C:cytosol"/>
    <property type="evidence" value="ECO:0007669"/>
    <property type="project" value="TreeGrafter"/>
</dbReference>
<protein>
    <submittedName>
        <fullName evidence="9">Transcriptional repressor</fullName>
    </submittedName>
</protein>
<feature type="compositionally biased region" description="Polar residues" evidence="8">
    <location>
        <begin position="14"/>
        <end position="23"/>
    </location>
</feature>
<name>A0A5C1YQ31_9PROT</name>
<keyword evidence="3 7" id="KW-0862">Zinc</keyword>
<dbReference type="Proteomes" id="UP000324536">
    <property type="component" value="Chromosome"/>
</dbReference>
<evidence type="ECO:0000256" key="3">
    <source>
        <dbReference type="ARBA" id="ARBA00022833"/>
    </source>
</evidence>
<evidence type="ECO:0000256" key="1">
    <source>
        <dbReference type="ARBA" id="ARBA00007957"/>
    </source>
</evidence>
<feature type="binding site" evidence="7">
    <location>
        <position position="104"/>
    </location>
    <ligand>
        <name>Zn(2+)</name>
        <dbReference type="ChEBI" id="CHEBI:29105"/>
    </ligand>
</feature>
<evidence type="ECO:0000256" key="5">
    <source>
        <dbReference type="ARBA" id="ARBA00023125"/>
    </source>
</evidence>
<gene>
    <name evidence="9" type="ORF">FLP30_10600</name>
</gene>
<evidence type="ECO:0000313" key="9">
    <source>
        <dbReference type="EMBL" id="QEO18121.1"/>
    </source>
</evidence>
<dbReference type="GO" id="GO:0008270">
    <property type="term" value="F:zinc ion binding"/>
    <property type="evidence" value="ECO:0007669"/>
    <property type="project" value="TreeGrafter"/>
</dbReference>
<sequence length="168" mass="18458">MKEHVTHPSRGVHQVSNTPNGRTTSLLSDVLDALTKTDLPLSAYDILRCVSHPDRRRVAPPTIYRALEKLIADGLVGRLESRNAFVRIRTGDPSRLVYCICDRCGAAQAVETTSSCQQIDSAAETLGFQVRHRVMEVQGVCAQCSTCPSFSSALQRPQQNDLPTRAPK</sequence>
<dbReference type="KEGG" id="acek:FLP30_10600"/>
<dbReference type="InterPro" id="IPR036390">
    <property type="entry name" value="WH_DNA-bd_sf"/>
</dbReference>
<keyword evidence="5" id="KW-0238">DNA-binding</keyword>
<feature type="binding site" evidence="7">
    <location>
        <position position="141"/>
    </location>
    <ligand>
        <name>Zn(2+)</name>
        <dbReference type="ChEBI" id="CHEBI:29105"/>
    </ligand>
</feature>
<proteinExistence type="inferred from homology"/>
<keyword evidence="7" id="KW-0479">Metal-binding</keyword>
<dbReference type="EMBL" id="CP043506">
    <property type="protein sequence ID" value="QEO18121.1"/>
    <property type="molecule type" value="Genomic_DNA"/>
</dbReference>
<keyword evidence="2" id="KW-0678">Repressor</keyword>
<evidence type="ECO:0000256" key="8">
    <source>
        <dbReference type="SAM" id="MobiDB-lite"/>
    </source>
</evidence>
<evidence type="ECO:0000256" key="7">
    <source>
        <dbReference type="PIRSR" id="PIRSR602481-1"/>
    </source>
</evidence>
<dbReference type="InterPro" id="IPR036388">
    <property type="entry name" value="WH-like_DNA-bd_sf"/>
</dbReference>
<organism evidence="9 10">
    <name type="scientific">Acetobacter vaccinii</name>
    <dbReference type="NCBI Taxonomy" id="2592655"/>
    <lineage>
        <taxon>Bacteria</taxon>
        <taxon>Pseudomonadati</taxon>
        <taxon>Pseudomonadota</taxon>
        <taxon>Alphaproteobacteria</taxon>
        <taxon>Acetobacterales</taxon>
        <taxon>Acetobacteraceae</taxon>
        <taxon>Acetobacter</taxon>
    </lineage>
</organism>
<accession>A0A5C1YQ31</accession>
<dbReference type="AlphaFoldDB" id="A0A5C1YQ31"/>
<dbReference type="GO" id="GO:0000976">
    <property type="term" value="F:transcription cis-regulatory region binding"/>
    <property type="evidence" value="ECO:0007669"/>
    <property type="project" value="TreeGrafter"/>
</dbReference>
<dbReference type="OrthoDB" id="9801127at2"/>
<evidence type="ECO:0000256" key="4">
    <source>
        <dbReference type="ARBA" id="ARBA00023015"/>
    </source>
</evidence>
<dbReference type="InterPro" id="IPR043135">
    <property type="entry name" value="Fur_C"/>
</dbReference>
<reference evidence="9 10" key="1">
    <citation type="submission" date="2019-09" db="EMBL/GenBank/DDBJ databases">
        <title>Genome sequencing of strain KACC 21233.</title>
        <authorList>
            <person name="Heo J."/>
            <person name="Kim S.-J."/>
            <person name="Kim J.-S."/>
            <person name="Hong S.-B."/>
            <person name="Kwon S.-W."/>
        </authorList>
    </citation>
    <scope>NUCLEOTIDE SEQUENCE [LARGE SCALE GENOMIC DNA]</scope>
    <source>
        <strain evidence="9 10">KACC 21233</strain>
    </source>
</reference>
<feature type="binding site" evidence="7">
    <location>
        <position position="101"/>
    </location>
    <ligand>
        <name>Zn(2+)</name>
        <dbReference type="ChEBI" id="CHEBI:29105"/>
    </ligand>
</feature>
<keyword evidence="6" id="KW-0804">Transcription</keyword>
<dbReference type="PANTHER" id="PTHR33202">
    <property type="entry name" value="ZINC UPTAKE REGULATION PROTEIN"/>
    <property type="match status" value="1"/>
</dbReference>